<proteinExistence type="predicted"/>
<feature type="compositionally biased region" description="Polar residues" evidence="1">
    <location>
        <begin position="210"/>
        <end position="220"/>
    </location>
</feature>
<protein>
    <submittedName>
        <fullName evidence="3">Uncharacterized protein</fullName>
    </submittedName>
</protein>
<keyword evidence="2" id="KW-0732">Signal</keyword>
<reference evidence="3 4" key="1">
    <citation type="submission" date="2023-03" db="EMBL/GenBank/DDBJ databases">
        <title>High-quality genome of Scylla paramamosain provides insights in environmental adaptation.</title>
        <authorList>
            <person name="Zhang L."/>
        </authorList>
    </citation>
    <scope>NUCLEOTIDE SEQUENCE [LARGE SCALE GENOMIC DNA]</scope>
    <source>
        <strain evidence="3">LZ_2023a</strain>
        <tissue evidence="3">Muscle</tissue>
    </source>
</reference>
<dbReference type="EMBL" id="JARAKH010000009">
    <property type="protein sequence ID" value="KAK8400862.1"/>
    <property type="molecule type" value="Genomic_DNA"/>
</dbReference>
<feature type="region of interest" description="Disordered" evidence="1">
    <location>
        <begin position="68"/>
        <end position="95"/>
    </location>
</feature>
<sequence>MEEGKDQYSSLLAILLLLPLLLLHHLPRPPPSYPHRKAASDPLPLTTASRRWPVFPLQANQDFQGVNLKFPGAQTPQQPPTKPKKNPNVLSLPPQKDTFLQHSHLQQVSLPAIQPTSTFPYSFVRPGSATHTNHINAPPPPHQALHVNAQGTQVSPPPTPLRLPTRPHLKPSKPLQPLPPRQIAAQPPGRPQQHPKTSRPKKPSLWGSPASFTTSQLQQDPQKRHPQQGQPPHHNRPRPQPQRVFIPPQKIIHKKEITSGNIGGPPHVNIPFNPSPQEGKSDSDAFQPVFVASPFLDDLGEDVMKPMVLKEGRDFTTTPPTTPRQPVLEDFF</sequence>
<evidence type="ECO:0000313" key="3">
    <source>
        <dbReference type="EMBL" id="KAK8400862.1"/>
    </source>
</evidence>
<feature type="signal peptide" evidence="2">
    <location>
        <begin position="1"/>
        <end position="27"/>
    </location>
</feature>
<evidence type="ECO:0000313" key="4">
    <source>
        <dbReference type="Proteomes" id="UP001487740"/>
    </source>
</evidence>
<evidence type="ECO:0000256" key="2">
    <source>
        <dbReference type="SAM" id="SignalP"/>
    </source>
</evidence>
<dbReference type="Proteomes" id="UP001487740">
    <property type="component" value="Unassembled WGS sequence"/>
</dbReference>
<organism evidence="3 4">
    <name type="scientific">Scylla paramamosain</name>
    <name type="common">Mud crab</name>
    <dbReference type="NCBI Taxonomy" id="85552"/>
    <lineage>
        <taxon>Eukaryota</taxon>
        <taxon>Metazoa</taxon>
        <taxon>Ecdysozoa</taxon>
        <taxon>Arthropoda</taxon>
        <taxon>Crustacea</taxon>
        <taxon>Multicrustacea</taxon>
        <taxon>Malacostraca</taxon>
        <taxon>Eumalacostraca</taxon>
        <taxon>Eucarida</taxon>
        <taxon>Decapoda</taxon>
        <taxon>Pleocyemata</taxon>
        <taxon>Brachyura</taxon>
        <taxon>Eubrachyura</taxon>
        <taxon>Portunoidea</taxon>
        <taxon>Portunidae</taxon>
        <taxon>Portuninae</taxon>
        <taxon>Scylla</taxon>
    </lineage>
</organism>
<keyword evidence="4" id="KW-1185">Reference proteome</keyword>
<gene>
    <name evidence="3" type="ORF">O3P69_002550</name>
</gene>
<accession>A0AAW0URL5</accession>
<comment type="caution">
    <text evidence="3">The sequence shown here is derived from an EMBL/GenBank/DDBJ whole genome shotgun (WGS) entry which is preliminary data.</text>
</comment>
<dbReference type="AlphaFoldDB" id="A0AAW0URL5"/>
<feature type="region of interest" description="Disordered" evidence="1">
    <location>
        <begin position="129"/>
        <end position="284"/>
    </location>
</feature>
<name>A0AAW0URL5_SCYPA</name>
<evidence type="ECO:0000256" key="1">
    <source>
        <dbReference type="SAM" id="MobiDB-lite"/>
    </source>
</evidence>
<feature type="chain" id="PRO_5043541910" evidence="2">
    <location>
        <begin position="28"/>
        <end position="332"/>
    </location>
</feature>
<feature type="region of interest" description="Disordered" evidence="1">
    <location>
        <begin position="310"/>
        <end position="332"/>
    </location>
</feature>